<dbReference type="InterPro" id="IPR036791">
    <property type="entry name" value="Ribosomal_bL9_C_sf"/>
</dbReference>
<dbReference type="Proteomes" id="UP000011087">
    <property type="component" value="Unassembled WGS sequence"/>
</dbReference>
<dbReference type="Pfam" id="PF03948">
    <property type="entry name" value="Ribosomal_L9_C"/>
    <property type="match status" value="1"/>
</dbReference>
<dbReference type="EMBL" id="JH992972">
    <property type="protein sequence ID" value="EKX52623.1"/>
    <property type="molecule type" value="Genomic_DNA"/>
</dbReference>
<protein>
    <recommendedName>
        <fullName evidence="6">50S ribosomal protein L9, chloroplastic</fullName>
    </recommendedName>
</protein>
<keyword evidence="3" id="KW-0694">RNA-binding</keyword>
<keyword evidence="2" id="KW-0699">rRNA-binding</keyword>
<keyword evidence="5" id="KW-0687">Ribonucleoprotein</keyword>
<evidence type="ECO:0000256" key="3">
    <source>
        <dbReference type="ARBA" id="ARBA00022884"/>
    </source>
</evidence>
<dbReference type="STRING" id="905079.L1JWY9"/>
<dbReference type="RefSeq" id="XP_005839603.1">
    <property type="nucleotide sequence ID" value="XM_005839546.1"/>
</dbReference>
<dbReference type="InterPro" id="IPR020069">
    <property type="entry name" value="Ribosomal_bL9_C"/>
</dbReference>
<evidence type="ECO:0000256" key="2">
    <source>
        <dbReference type="ARBA" id="ARBA00022730"/>
    </source>
</evidence>
<reference evidence="11" key="2">
    <citation type="submission" date="2012-11" db="EMBL/GenBank/DDBJ databases">
        <authorList>
            <person name="Kuo A."/>
            <person name="Curtis B.A."/>
            <person name="Tanifuji G."/>
            <person name="Burki F."/>
            <person name="Gruber A."/>
            <person name="Irimia M."/>
            <person name="Maruyama S."/>
            <person name="Arias M.C."/>
            <person name="Ball S.G."/>
            <person name="Gile G.H."/>
            <person name="Hirakawa Y."/>
            <person name="Hopkins J.F."/>
            <person name="Rensing S.A."/>
            <person name="Schmutz J."/>
            <person name="Symeonidi A."/>
            <person name="Elias M."/>
            <person name="Eveleigh R.J."/>
            <person name="Herman E.K."/>
            <person name="Klute M.J."/>
            <person name="Nakayama T."/>
            <person name="Obornik M."/>
            <person name="Reyes-Prieto A."/>
            <person name="Armbrust E.V."/>
            <person name="Aves S.J."/>
            <person name="Beiko R.G."/>
            <person name="Coutinho P."/>
            <person name="Dacks J.B."/>
            <person name="Durnford D.G."/>
            <person name="Fast N.M."/>
            <person name="Green B.R."/>
            <person name="Grisdale C."/>
            <person name="Hempe F."/>
            <person name="Henrissat B."/>
            <person name="Hoppner M.P."/>
            <person name="Ishida K.-I."/>
            <person name="Kim E."/>
            <person name="Koreny L."/>
            <person name="Kroth P.G."/>
            <person name="Liu Y."/>
            <person name="Malik S.-B."/>
            <person name="Maier U.G."/>
            <person name="McRose D."/>
            <person name="Mock T."/>
            <person name="Neilson J.A."/>
            <person name="Onodera N.T."/>
            <person name="Poole A.M."/>
            <person name="Pritham E.J."/>
            <person name="Richards T.A."/>
            <person name="Rocap G."/>
            <person name="Roy S.W."/>
            <person name="Sarai C."/>
            <person name="Schaack S."/>
            <person name="Shirato S."/>
            <person name="Slamovits C.H."/>
            <person name="Spencer D.F."/>
            <person name="Suzuki S."/>
            <person name="Worden A.Z."/>
            <person name="Zauner S."/>
            <person name="Barry K."/>
            <person name="Bell C."/>
            <person name="Bharti A.K."/>
            <person name="Crow J.A."/>
            <person name="Grimwood J."/>
            <person name="Kramer R."/>
            <person name="Lindquist E."/>
            <person name="Lucas S."/>
            <person name="Salamov A."/>
            <person name="McFadden G.I."/>
            <person name="Lane C.E."/>
            <person name="Keeling P.J."/>
            <person name="Gray M.W."/>
            <person name="Grigoriev I.V."/>
            <person name="Archibald J.M."/>
        </authorList>
    </citation>
    <scope>NUCLEOTIDE SEQUENCE</scope>
    <source>
        <strain evidence="11">CCMP2712</strain>
    </source>
</reference>
<dbReference type="SUPFAM" id="SSF55658">
    <property type="entry name" value="L9 N-domain-like"/>
    <property type="match status" value="1"/>
</dbReference>
<dbReference type="Gene3D" id="3.10.430.100">
    <property type="entry name" value="Ribosomal protein L9, C-terminal domain"/>
    <property type="match status" value="1"/>
</dbReference>
<dbReference type="NCBIfam" id="TIGR00158">
    <property type="entry name" value="L9"/>
    <property type="match status" value="1"/>
</dbReference>
<dbReference type="PANTHER" id="PTHR21368">
    <property type="entry name" value="50S RIBOSOMAL PROTEIN L9"/>
    <property type="match status" value="1"/>
</dbReference>
<dbReference type="HAMAP" id="MF_00503">
    <property type="entry name" value="Ribosomal_bL9"/>
    <property type="match status" value="1"/>
</dbReference>
<dbReference type="GO" id="GO:1990904">
    <property type="term" value="C:ribonucleoprotein complex"/>
    <property type="evidence" value="ECO:0007669"/>
    <property type="project" value="UniProtKB-KW"/>
</dbReference>
<dbReference type="eggNOG" id="ENOG502S382">
    <property type="taxonomic scope" value="Eukaryota"/>
</dbReference>
<dbReference type="OrthoDB" id="5555409at2759"/>
<evidence type="ECO:0000256" key="6">
    <source>
        <dbReference type="ARBA" id="ARBA00035427"/>
    </source>
</evidence>
<reference evidence="9 11" key="1">
    <citation type="journal article" date="2012" name="Nature">
        <title>Algal genomes reveal evolutionary mosaicism and the fate of nucleomorphs.</title>
        <authorList>
            <consortium name="DOE Joint Genome Institute"/>
            <person name="Curtis B.A."/>
            <person name="Tanifuji G."/>
            <person name="Burki F."/>
            <person name="Gruber A."/>
            <person name="Irimia M."/>
            <person name="Maruyama S."/>
            <person name="Arias M.C."/>
            <person name="Ball S.G."/>
            <person name="Gile G.H."/>
            <person name="Hirakawa Y."/>
            <person name="Hopkins J.F."/>
            <person name="Kuo A."/>
            <person name="Rensing S.A."/>
            <person name="Schmutz J."/>
            <person name="Symeonidi A."/>
            <person name="Elias M."/>
            <person name="Eveleigh R.J."/>
            <person name="Herman E.K."/>
            <person name="Klute M.J."/>
            <person name="Nakayama T."/>
            <person name="Obornik M."/>
            <person name="Reyes-Prieto A."/>
            <person name="Armbrust E.V."/>
            <person name="Aves S.J."/>
            <person name="Beiko R.G."/>
            <person name="Coutinho P."/>
            <person name="Dacks J.B."/>
            <person name="Durnford D.G."/>
            <person name="Fast N.M."/>
            <person name="Green B.R."/>
            <person name="Grisdale C.J."/>
            <person name="Hempel F."/>
            <person name="Henrissat B."/>
            <person name="Hoppner M.P."/>
            <person name="Ishida K."/>
            <person name="Kim E."/>
            <person name="Koreny L."/>
            <person name="Kroth P.G."/>
            <person name="Liu Y."/>
            <person name="Malik S.B."/>
            <person name="Maier U.G."/>
            <person name="McRose D."/>
            <person name="Mock T."/>
            <person name="Neilson J.A."/>
            <person name="Onodera N.T."/>
            <person name="Poole A.M."/>
            <person name="Pritham E.J."/>
            <person name="Richards T.A."/>
            <person name="Rocap G."/>
            <person name="Roy S.W."/>
            <person name="Sarai C."/>
            <person name="Schaack S."/>
            <person name="Shirato S."/>
            <person name="Slamovits C.H."/>
            <person name="Spencer D.F."/>
            <person name="Suzuki S."/>
            <person name="Worden A.Z."/>
            <person name="Zauner S."/>
            <person name="Barry K."/>
            <person name="Bell C."/>
            <person name="Bharti A.K."/>
            <person name="Crow J.A."/>
            <person name="Grimwood J."/>
            <person name="Kramer R."/>
            <person name="Lindquist E."/>
            <person name="Lucas S."/>
            <person name="Salamov A."/>
            <person name="McFadden G.I."/>
            <person name="Lane C.E."/>
            <person name="Keeling P.J."/>
            <person name="Gray M.W."/>
            <person name="Grigoriev I.V."/>
            <person name="Archibald J.M."/>
        </authorList>
    </citation>
    <scope>NUCLEOTIDE SEQUENCE</scope>
    <source>
        <strain evidence="9 11">CCMP2712</strain>
    </source>
</reference>
<evidence type="ECO:0000256" key="4">
    <source>
        <dbReference type="ARBA" id="ARBA00022980"/>
    </source>
</evidence>
<dbReference type="InterPro" id="IPR009027">
    <property type="entry name" value="Ribosomal_bL9/RNase_H1_N"/>
</dbReference>
<dbReference type="GO" id="GO:0003735">
    <property type="term" value="F:structural constituent of ribosome"/>
    <property type="evidence" value="ECO:0007669"/>
    <property type="project" value="InterPro"/>
</dbReference>
<keyword evidence="11" id="KW-1185">Reference proteome</keyword>
<dbReference type="KEGG" id="gtt:GUITHDRAFT_133670"/>
<dbReference type="HOGENOM" id="CLU_078938_3_0_1"/>
<comment type="similarity">
    <text evidence="1">Belongs to the bacterial ribosomal protein bL9 family.</text>
</comment>
<dbReference type="GO" id="GO:0019843">
    <property type="term" value="F:rRNA binding"/>
    <property type="evidence" value="ECO:0007669"/>
    <property type="project" value="UniProtKB-KW"/>
</dbReference>
<evidence type="ECO:0000259" key="7">
    <source>
        <dbReference type="Pfam" id="PF01281"/>
    </source>
</evidence>
<sequence length="178" mass="20284">MAKACVPQQTSALSLAWRMGSVRGVKASSRTVKVILKQDMEHLGFRGELHAVRPGHARNYLIPQKIAVYATLDNMQKYLTTSEEEAQLKNEEKIRQRRMEKQLSKLKLTMKRHSVEDGKLYGSVTAKNISDKLAKIDMEIKPEDILLEAPIKELGSFDIPVRWEGNRTATLKLEVLKR</sequence>
<evidence type="ECO:0000313" key="11">
    <source>
        <dbReference type="Proteomes" id="UP000011087"/>
    </source>
</evidence>
<dbReference type="InterPro" id="IPR000244">
    <property type="entry name" value="Ribosomal_bL9"/>
</dbReference>
<dbReference type="Gene3D" id="3.40.5.10">
    <property type="entry name" value="Ribosomal protein L9, N-terminal domain"/>
    <property type="match status" value="1"/>
</dbReference>
<dbReference type="PaxDb" id="55529-EKX52623"/>
<proteinExistence type="inferred from homology"/>
<evidence type="ECO:0000256" key="5">
    <source>
        <dbReference type="ARBA" id="ARBA00023274"/>
    </source>
</evidence>
<evidence type="ECO:0000256" key="1">
    <source>
        <dbReference type="ARBA" id="ARBA00010605"/>
    </source>
</evidence>
<accession>L1JWY9</accession>
<evidence type="ECO:0000259" key="8">
    <source>
        <dbReference type="Pfam" id="PF03948"/>
    </source>
</evidence>
<dbReference type="EnsemblProtists" id="EKX52623">
    <property type="protein sequence ID" value="EKX52623"/>
    <property type="gene ID" value="GUITHDRAFT_133670"/>
</dbReference>
<dbReference type="GO" id="GO:0005840">
    <property type="term" value="C:ribosome"/>
    <property type="evidence" value="ECO:0007669"/>
    <property type="project" value="UniProtKB-KW"/>
</dbReference>
<dbReference type="GeneID" id="17309418"/>
<dbReference type="OMA" id="KFAILIR"/>
<feature type="domain" description="Ribosomal protein L9" evidence="7">
    <location>
        <begin position="32"/>
        <end position="78"/>
    </location>
</feature>
<dbReference type="AlphaFoldDB" id="L1JWY9"/>
<evidence type="ECO:0000313" key="9">
    <source>
        <dbReference type="EMBL" id="EKX52623.1"/>
    </source>
</evidence>
<gene>
    <name evidence="9" type="ORF">GUITHDRAFT_133670</name>
</gene>
<dbReference type="InterPro" id="IPR020594">
    <property type="entry name" value="Ribosomal_bL9_bac/chp"/>
</dbReference>
<feature type="domain" description="Large ribosomal subunit protein bL9 C-terminal" evidence="8">
    <location>
        <begin position="98"/>
        <end position="176"/>
    </location>
</feature>
<dbReference type="Pfam" id="PF01281">
    <property type="entry name" value="Ribosomal_L9_N"/>
    <property type="match status" value="1"/>
</dbReference>
<keyword evidence="4" id="KW-0689">Ribosomal protein</keyword>
<dbReference type="InterPro" id="IPR036935">
    <property type="entry name" value="Ribosomal_bL9_N_sf"/>
</dbReference>
<reference evidence="10" key="3">
    <citation type="submission" date="2016-03" db="UniProtKB">
        <authorList>
            <consortium name="EnsemblProtists"/>
        </authorList>
    </citation>
    <scope>IDENTIFICATION</scope>
</reference>
<dbReference type="GO" id="GO:0006412">
    <property type="term" value="P:translation"/>
    <property type="evidence" value="ECO:0007669"/>
    <property type="project" value="InterPro"/>
</dbReference>
<dbReference type="SUPFAM" id="SSF55653">
    <property type="entry name" value="Ribosomal protein L9 C-domain"/>
    <property type="match status" value="1"/>
</dbReference>
<name>L1JWY9_GUITC</name>
<dbReference type="InterPro" id="IPR020070">
    <property type="entry name" value="Ribosomal_bL9_N"/>
</dbReference>
<evidence type="ECO:0000313" key="10">
    <source>
        <dbReference type="EnsemblProtists" id="EKX52623"/>
    </source>
</evidence>
<organism evidence="9">
    <name type="scientific">Guillardia theta (strain CCMP2712)</name>
    <name type="common">Cryptophyte</name>
    <dbReference type="NCBI Taxonomy" id="905079"/>
    <lineage>
        <taxon>Eukaryota</taxon>
        <taxon>Cryptophyceae</taxon>
        <taxon>Pyrenomonadales</taxon>
        <taxon>Geminigeraceae</taxon>
        <taxon>Guillardia</taxon>
    </lineage>
</organism>